<feature type="compositionally biased region" description="Basic residues" evidence="1">
    <location>
        <begin position="1"/>
        <end position="14"/>
    </location>
</feature>
<organism evidence="2 3">
    <name type="scientific">Thalassovita mangrovi</name>
    <dbReference type="NCBI Taxonomy" id="2692236"/>
    <lineage>
        <taxon>Bacteria</taxon>
        <taxon>Pseudomonadati</taxon>
        <taxon>Pseudomonadota</taxon>
        <taxon>Alphaproteobacteria</taxon>
        <taxon>Rhodobacterales</taxon>
        <taxon>Roseobacteraceae</taxon>
        <taxon>Thalassovita</taxon>
    </lineage>
</organism>
<comment type="caution">
    <text evidence="2">The sequence shown here is derived from an EMBL/GenBank/DDBJ whole genome shotgun (WGS) entry which is preliminary data.</text>
</comment>
<proteinExistence type="predicted"/>
<feature type="compositionally biased region" description="Low complexity" evidence="1">
    <location>
        <begin position="18"/>
        <end position="44"/>
    </location>
</feature>
<name>A0A6L8LLS9_9RHOB</name>
<evidence type="ECO:0000313" key="2">
    <source>
        <dbReference type="EMBL" id="MYM56987.1"/>
    </source>
</evidence>
<sequence length="59" mass="6348">MTTKPKAKKFRIRRSTNPAAASAEPRQQAAQAEAAPRPAAPGQPTRSYLSEVRSRSQAA</sequence>
<accession>A0A6L8LLS9</accession>
<keyword evidence="3" id="KW-1185">Reference proteome</keyword>
<dbReference type="Proteomes" id="UP000479043">
    <property type="component" value="Unassembled WGS sequence"/>
</dbReference>
<reference evidence="2 3" key="1">
    <citation type="submission" date="2020-01" db="EMBL/GenBank/DDBJ databases">
        <authorList>
            <person name="Chen S."/>
        </authorList>
    </citation>
    <scope>NUCLEOTIDE SEQUENCE [LARGE SCALE GENOMIC DNA]</scope>
    <source>
        <strain evidence="2 3">GS-10</strain>
    </source>
</reference>
<dbReference type="AlphaFoldDB" id="A0A6L8LLS9"/>
<gene>
    <name evidence="2" type="ORF">GR167_16850</name>
</gene>
<evidence type="ECO:0000313" key="3">
    <source>
        <dbReference type="Proteomes" id="UP000479043"/>
    </source>
</evidence>
<evidence type="ECO:0000256" key="1">
    <source>
        <dbReference type="SAM" id="MobiDB-lite"/>
    </source>
</evidence>
<protein>
    <submittedName>
        <fullName evidence="2">Capsule biosynthesis protein</fullName>
    </submittedName>
</protein>
<feature type="region of interest" description="Disordered" evidence="1">
    <location>
        <begin position="1"/>
        <end position="59"/>
    </location>
</feature>
<feature type="non-terminal residue" evidence="2">
    <location>
        <position position="59"/>
    </location>
</feature>
<dbReference type="EMBL" id="WWEN01000009">
    <property type="protein sequence ID" value="MYM56987.1"/>
    <property type="molecule type" value="Genomic_DNA"/>
</dbReference>